<evidence type="ECO:0000313" key="2">
    <source>
        <dbReference type="EMBL" id="MDP9839966.1"/>
    </source>
</evidence>
<dbReference type="Gene3D" id="1.20.5.540">
    <property type="entry name" value="Single helix bin"/>
    <property type="match status" value="1"/>
</dbReference>
<dbReference type="InterPro" id="IPR000182">
    <property type="entry name" value="GNAT_dom"/>
</dbReference>
<gene>
    <name evidence="2" type="ORF">J2T09_004746</name>
</gene>
<dbReference type="EMBL" id="JAUSRF010000021">
    <property type="protein sequence ID" value="MDP9839966.1"/>
    <property type="molecule type" value="Genomic_DNA"/>
</dbReference>
<dbReference type="PROSITE" id="PS51186">
    <property type="entry name" value="GNAT"/>
    <property type="match status" value="1"/>
</dbReference>
<reference evidence="2 3" key="1">
    <citation type="submission" date="2023-07" db="EMBL/GenBank/DDBJ databases">
        <title>Sorghum-associated microbial communities from plants grown in Nebraska, USA.</title>
        <authorList>
            <person name="Schachtman D."/>
        </authorList>
    </citation>
    <scope>NUCLEOTIDE SEQUENCE [LARGE SCALE GENOMIC DNA]</scope>
    <source>
        <strain evidence="2 3">DS1307</strain>
    </source>
</reference>
<keyword evidence="3" id="KW-1185">Reference proteome</keyword>
<protein>
    <submittedName>
        <fullName evidence="2">GNAT superfamily N-acetyltransferase</fullName>
    </submittedName>
</protein>
<comment type="caution">
    <text evidence="2">The sequence shown here is derived from an EMBL/GenBank/DDBJ whole genome shotgun (WGS) entry which is preliminary data.</text>
</comment>
<proteinExistence type="predicted"/>
<dbReference type="SUPFAM" id="SSF55729">
    <property type="entry name" value="Acyl-CoA N-acyltransferases (Nat)"/>
    <property type="match status" value="1"/>
</dbReference>
<dbReference type="Proteomes" id="UP001241472">
    <property type="component" value="Unassembled WGS sequence"/>
</dbReference>
<sequence length="139" mass="15052">MDHELTISDTWAPEDEKLIHDSLVAYNVARFGQPEFTNIGIFLRDADGKIEGGLIGKTGRGWLYTQMLFIPEHLRGQGLAGKLLSKAEAEAKARGCTGAYIDSMNPDAVAAYRKYGYEIAGGVGPFSAGNGLTWLSKTL</sequence>
<evidence type="ECO:0000259" key="1">
    <source>
        <dbReference type="PROSITE" id="PS51186"/>
    </source>
</evidence>
<evidence type="ECO:0000313" key="3">
    <source>
        <dbReference type="Proteomes" id="UP001241472"/>
    </source>
</evidence>
<dbReference type="Pfam" id="PF00583">
    <property type="entry name" value="Acetyltransf_1"/>
    <property type="match status" value="1"/>
</dbReference>
<dbReference type="InterPro" id="IPR016181">
    <property type="entry name" value="Acyl_CoA_acyltransferase"/>
</dbReference>
<organism evidence="2 3">
    <name type="scientific">Neorhizobium huautlense</name>
    <dbReference type="NCBI Taxonomy" id="67774"/>
    <lineage>
        <taxon>Bacteria</taxon>
        <taxon>Pseudomonadati</taxon>
        <taxon>Pseudomonadota</taxon>
        <taxon>Alphaproteobacteria</taxon>
        <taxon>Hyphomicrobiales</taxon>
        <taxon>Rhizobiaceae</taxon>
        <taxon>Rhizobium/Agrobacterium group</taxon>
        <taxon>Neorhizobium</taxon>
    </lineage>
</organism>
<feature type="domain" description="N-acetyltransferase" evidence="1">
    <location>
        <begin position="1"/>
        <end position="139"/>
    </location>
</feature>
<dbReference type="CDD" id="cd04301">
    <property type="entry name" value="NAT_SF"/>
    <property type="match status" value="1"/>
</dbReference>
<dbReference type="Gene3D" id="3.40.630.30">
    <property type="match status" value="1"/>
</dbReference>
<accession>A0ABT9PZQ8</accession>
<name>A0ABT9PZQ8_9HYPH</name>
<dbReference type="RefSeq" id="WP_306839124.1">
    <property type="nucleotide sequence ID" value="NZ_JAUSRF010000021.1"/>
</dbReference>